<evidence type="ECO:0000256" key="1">
    <source>
        <dbReference type="SAM" id="Phobius"/>
    </source>
</evidence>
<accession>A0A6G0YR71</accession>
<dbReference type="EMBL" id="VUJU01002788">
    <property type="protein sequence ID" value="KAF0760098.1"/>
    <property type="molecule type" value="Genomic_DNA"/>
</dbReference>
<dbReference type="AlphaFoldDB" id="A0A6G0YR71"/>
<sequence>LNLQHYFVYFESHITIKYKIDVIPTKILLSIFFVMGDFTLRLLKNIEKMILRKSVLSMLRVGQREKTTS</sequence>
<keyword evidence="1" id="KW-0472">Membrane</keyword>
<protein>
    <submittedName>
        <fullName evidence="2">Uncharacterized protein</fullName>
    </submittedName>
</protein>
<dbReference type="Proteomes" id="UP000478052">
    <property type="component" value="Unassembled WGS sequence"/>
</dbReference>
<keyword evidence="3" id="KW-1185">Reference proteome</keyword>
<reference evidence="2 3" key="1">
    <citation type="submission" date="2019-08" db="EMBL/GenBank/DDBJ databases">
        <title>Whole genome of Aphis craccivora.</title>
        <authorList>
            <person name="Voronova N.V."/>
            <person name="Shulinski R.S."/>
            <person name="Bandarenka Y.V."/>
            <person name="Zhorov D.G."/>
            <person name="Warner D."/>
        </authorList>
    </citation>
    <scope>NUCLEOTIDE SEQUENCE [LARGE SCALE GENOMIC DNA]</scope>
    <source>
        <strain evidence="2">180601</strain>
        <tissue evidence="2">Whole Body</tissue>
    </source>
</reference>
<keyword evidence="1" id="KW-1133">Transmembrane helix</keyword>
<evidence type="ECO:0000313" key="3">
    <source>
        <dbReference type="Proteomes" id="UP000478052"/>
    </source>
</evidence>
<keyword evidence="1" id="KW-0812">Transmembrane</keyword>
<feature type="transmembrane region" description="Helical" evidence="1">
    <location>
        <begin position="27"/>
        <end position="43"/>
    </location>
</feature>
<organism evidence="2 3">
    <name type="scientific">Aphis craccivora</name>
    <name type="common">Cowpea aphid</name>
    <dbReference type="NCBI Taxonomy" id="307492"/>
    <lineage>
        <taxon>Eukaryota</taxon>
        <taxon>Metazoa</taxon>
        <taxon>Ecdysozoa</taxon>
        <taxon>Arthropoda</taxon>
        <taxon>Hexapoda</taxon>
        <taxon>Insecta</taxon>
        <taxon>Pterygota</taxon>
        <taxon>Neoptera</taxon>
        <taxon>Paraneoptera</taxon>
        <taxon>Hemiptera</taxon>
        <taxon>Sternorrhyncha</taxon>
        <taxon>Aphidomorpha</taxon>
        <taxon>Aphidoidea</taxon>
        <taxon>Aphididae</taxon>
        <taxon>Aphidini</taxon>
        <taxon>Aphis</taxon>
        <taxon>Aphis</taxon>
    </lineage>
</organism>
<evidence type="ECO:0000313" key="2">
    <source>
        <dbReference type="EMBL" id="KAF0760098.1"/>
    </source>
</evidence>
<proteinExistence type="predicted"/>
<name>A0A6G0YR71_APHCR</name>
<gene>
    <name evidence="2" type="ORF">FWK35_00013428</name>
</gene>
<feature type="non-terminal residue" evidence="2">
    <location>
        <position position="1"/>
    </location>
</feature>
<comment type="caution">
    <text evidence="2">The sequence shown here is derived from an EMBL/GenBank/DDBJ whole genome shotgun (WGS) entry which is preliminary data.</text>
</comment>